<feature type="signal peptide" evidence="3">
    <location>
        <begin position="1"/>
        <end position="27"/>
    </location>
</feature>
<evidence type="ECO:0000313" key="4">
    <source>
        <dbReference type="EMBL" id="SEB16315.1"/>
    </source>
</evidence>
<keyword evidence="3" id="KW-0732">Signal</keyword>
<evidence type="ECO:0000256" key="3">
    <source>
        <dbReference type="SAM" id="SignalP"/>
    </source>
</evidence>
<accession>A0A1H4H3D4</accession>
<dbReference type="Gene3D" id="3.50.80.20">
    <property type="entry name" value="D-Ala-D-Ala carboxypeptidase C, peptidase S13"/>
    <property type="match status" value="1"/>
</dbReference>
<dbReference type="AlphaFoldDB" id="A0A1H4H3D4"/>
<dbReference type="RefSeq" id="WP_093046521.1">
    <property type="nucleotide sequence ID" value="NZ_FNQR01000022.1"/>
</dbReference>
<dbReference type="InterPro" id="IPR012338">
    <property type="entry name" value="Beta-lactam/transpept-like"/>
</dbReference>
<reference evidence="4 5" key="1">
    <citation type="submission" date="2016-10" db="EMBL/GenBank/DDBJ databases">
        <authorList>
            <person name="de Groot N.N."/>
        </authorList>
    </citation>
    <scope>NUCLEOTIDE SEQUENCE [LARGE SCALE GENOMIC DNA]</scope>
    <source>
        <strain evidence="4 5">CCM7597</strain>
    </source>
</reference>
<comment type="similarity">
    <text evidence="1">Belongs to the peptidase S13 family.</text>
</comment>
<keyword evidence="4" id="KW-0121">Carboxypeptidase</keyword>
<dbReference type="Pfam" id="PF02113">
    <property type="entry name" value="Peptidase_S13"/>
    <property type="match status" value="1"/>
</dbReference>
<dbReference type="STRING" id="571932.SAMN05421743_1222"/>
<keyword evidence="5" id="KW-1185">Reference proteome</keyword>
<dbReference type="Proteomes" id="UP000198584">
    <property type="component" value="Unassembled WGS sequence"/>
</dbReference>
<dbReference type="EMBL" id="FNQR01000022">
    <property type="protein sequence ID" value="SEB16315.1"/>
    <property type="molecule type" value="Genomic_DNA"/>
</dbReference>
<gene>
    <name evidence="4" type="ORF">SAMN05421743_1222</name>
</gene>
<proteinExistence type="inferred from homology"/>
<keyword evidence="2" id="KW-0378">Hydrolase</keyword>
<dbReference type="SUPFAM" id="SSF56601">
    <property type="entry name" value="beta-lactamase/transpeptidase-like"/>
    <property type="match status" value="1"/>
</dbReference>
<dbReference type="PRINTS" id="PR00922">
    <property type="entry name" value="DADACBPTASE3"/>
</dbReference>
<dbReference type="GO" id="GO:0000270">
    <property type="term" value="P:peptidoglycan metabolic process"/>
    <property type="evidence" value="ECO:0007669"/>
    <property type="project" value="TreeGrafter"/>
</dbReference>
<evidence type="ECO:0000256" key="2">
    <source>
        <dbReference type="ARBA" id="ARBA00022801"/>
    </source>
</evidence>
<dbReference type="Gene3D" id="3.40.710.10">
    <property type="entry name" value="DD-peptidase/beta-lactamase superfamily"/>
    <property type="match status" value="2"/>
</dbReference>
<dbReference type="GO" id="GO:0004185">
    <property type="term" value="F:serine-type carboxypeptidase activity"/>
    <property type="evidence" value="ECO:0007669"/>
    <property type="project" value="InterPro"/>
</dbReference>
<protein>
    <submittedName>
        <fullName evidence="4">D-alanyl-D-alanine carboxypeptidase / D-alanyl-D-alanine-endopeptidase (Penicillin-binding protein 4)</fullName>
    </submittedName>
</protein>
<sequence>MWPVKSKQMVVLFLTSLLFFVPFQDYDAPQVTASYENAALTDELNMILTDEKLEGALAGVSIRSAETGDVIYEHDAGKRLKPASNMKLLTAAAALEILGPDYTFPTEVLADGEIKGNKLHGDLYLKGKGDPTLMEKDFEDLAHSLKEAGVKEVKGNVTADDSWYDDIRLSEDISWNDETNYYAAQVSALTAAPNEDYDAGTVIVEAHPAETAGEAAEVKVVPDNDYVEVINQTKTVPMDQEKDISIKRKHGTNQIIVEGEIPVEGYRSRSWVAVDEPAGLALNLFGKALDKEGIKVKGELVEDGEAPESAELLASKQSMPLEELLIPFMKLSNNGHAEVLIKEMGKVVHDEGSWEKGLEVVEEFLEETGVDADTMRLRDGSGMSHVNMVPAHEISELLYQVRGKEWFPAYLASLPVAGNSERFVGGTLRYRMNDTPAEENVKAKTGSLTGVTSLSGYVTSKDGEELIFAVVLNNYLGSVQEVEDDIAITLAEHEFSTEE</sequence>
<evidence type="ECO:0000313" key="5">
    <source>
        <dbReference type="Proteomes" id="UP000198584"/>
    </source>
</evidence>
<keyword evidence="4" id="KW-0645">Protease</keyword>
<dbReference type="InterPro" id="IPR000667">
    <property type="entry name" value="Peptidase_S13"/>
</dbReference>
<dbReference type="PANTHER" id="PTHR30023">
    <property type="entry name" value="D-ALANYL-D-ALANINE CARBOXYPEPTIDASE"/>
    <property type="match status" value="1"/>
</dbReference>
<feature type="chain" id="PRO_5011696797" evidence="3">
    <location>
        <begin position="28"/>
        <end position="499"/>
    </location>
</feature>
<dbReference type="OrthoDB" id="9802627at2"/>
<dbReference type="NCBIfam" id="TIGR00666">
    <property type="entry name" value="PBP4"/>
    <property type="match status" value="1"/>
</dbReference>
<dbReference type="GO" id="GO:0006508">
    <property type="term" value="P:proteolysis"/>
    <property type="evidence" value="ECO:0007669"/>
    <property type="project" value="InterPro"/>
</dbReference>
<evidence type="ECO:0000256" key="1">
    <source>
        <dbReference type="ARBA" id="ARBA00006096"/>
    </source>
</evidence>
<organism evidence="4 5">
    <name type="scientific">Thalassobacillus cyri</name>
    <dbReference type="NCBI Taxonomy" id="571932"/>
    <lineage>
        <taxon>Bacteria</taxon>
        <taxon>Bacillati</taxon>
        <taxon>Bacillota</taxon>
        <taxon>Bacilli</taxon>
        <taxon>Bacillales</taxon>
        <taxon>Bacillaceae</taxon>
        <taxon>Thalassobacillus</taxon>
    </lineage>
</organism>
<dbReference type="PANTHER" id="PTHR30023:SF0">
    <property type="entry name" value="PENICILLIN-SENSITIVE CARBOXYPEPTIDASE A"/>
    <property type="match status" value="1"/>
</dbReference>
<name>A0A1H4H3D4_9BACI</name>